<proteinExistence type="predicted"/>
<name>A0A6L2MJG8_TANCI</name>
<accession>A0A6L2MJG8</accession>
<reference evidence="1" key="1">
    <citation type="journal article" date="2019" name="Sci. Rep.">
        <title>Draft genome of Tanacetum cinerariifolium, the natural source of mosquito coil.</title>
        <authorList>
            <person name="Yamashiro T."/>
            <person name="Shiraishi A."/>
            <person name="Satake H."/>
            <person name="Nakayama K."/>
        </authorList>
    </citation>
    <scope>NUCLEOTIDE SEQUENCE</scope>
</reference>
<sequence>MLGQTLDPRHKMRQNMDMALLYELLSHVSYKTKSCIYNAINACRLPLALLVYTMELKTLFSQQAEQELLQTVREFHACKQKGHSPFSSTTMGDKNSICTLGDDSKPSREGYRNIIELHVGNNVVPLRSDTIRRTIDQSAGGKLRDHNAKESWALLEYLALYDNETWNDPRDFTKSVKAITLPQDVPSTSDPNKITTSCDICSGPHDTQYSMENPEQAFVDYASSRNDDAKVKLLAANDSSKRRLAWMAPYRPIKLKGFTQTYGVDYEETFSPVADIRAIRILIAIAAFYDYEI</sequence>
<dbReference type="EMBL" id="BKCJ010006591">
    <property type="protein sequence ID" value="GEU72922.1"/>
    <property type="molecule type" value="Genomic_DNA"/>
</dbReference>
<evidence type="ECO:0000313" key="1">
    <source>
        <dbReference type="EMBL" id="GEU72922.1"/>
    </source>
</evidence>
<organism evidence="1">
    <name type="scientific">Tanacetum cinerariifolium</name>
    <name type="common">Dalmatian daisy</name>
    <name type="synonym">Chrysanthemum cinerariifolium</name>
    <dbReference type="NCBI Taxonomy" id="118510"/>
    <lineage>
        <taxon>Eukaryota</taxon>
        <taxon>Viridiplantae</taxon>
        <taxon>Streptophyta</taxon>
        <taxon>Embryophyta</taxon>
        <taxon>Tracheophyta</taxon>
        <taxon>Spermatophyta</taxon>
        <taxon>Magnoliopsida</taxon>
        <taxon>eudicotyledons</taxon>
        <taxon>Gunneridae</taxon>
        <taxon>Pentapetalae</taxon>
        <taxon>asterids</taxon>
        <taxon>campanulids</taxon>
        <taxon>Asterales</taxon>
        <taxon>Asteraceae</taxon>
        <taxon>Asteroideae</taxon>
        <taxon>Anthemideae</taxon>
        <taxon>Anthemidinae</taxon>
        <taxon>Tanacetum</taxon>
    </lineage>
</organism>
<dbReference type="AlphaFoldDB" id="A0A6L2MJG8"/>
<gene>
    <name evidence="1" type="ORF">Tci_044900</name>
</gene>
<protein>
    <submittedName>
        <fullName evidence="1">MAK10-like protein</fullName>
    </submittedName>
</protein>
<comment type="caution">
    <text evidence="1">The sequence shown here is derived from an EMBL/GenBank/DDBJ whole genome shotgun (WGS) entry which is preliminary data.</text>
</comment>